<sequence>MPANAEAEDEEAPKQITPFPLQQRTTNSYSPQPTSHYHRRITLLSQSICSVFDPSTSTAASLIGLTPGPVVGTIITACLAIGTGDLNLPF</sequence>
<comment type="caution">
    <text evidence="2">The sequence shown here is derived from an EMBL/GenBank/DDBJ whole genome shotgun (WGS) entry which is preliminary data.</text>
</comment>
<evidence type="ECO:0000256" key="1">
    <source>
        <dbReference type="SAM" id="MobiDB-lite"/>
    </source>
</evidence>
<proteinExistence type="predicted"/>
<reference evidence="2 3" key="1">
    <citation type="submission" date="2021-01" db="EMBL/GenBank/DDBJ databases">
        <title>Chromosome-level genome assembly of a human fungal pathogen reveals clustering of transcriptionally co-regulated genes.</title>
        <authorList>
            <person name="Voorhies M."/>
            <person name="Cohen S."/>
            <person name="Shea T.P."/>
            <person name="Petrus S."/>
            <person name="Munoz J.F."/>
            <person name="Poplawski S."/>
            <person name="Goldman W.E."/>
            <person name="Michael T."/>
            <person name="Cuomo C.A."/>
            <person name="Sil A."/>
            <person name="Beyhan S."/>
        </authorList>
    </citation>
    <scope>NUCLEOTIDE SEQUENCE [LARGE SCALE GENOMIC DNA]</scope>
    <source>
        <strain evidence="2 3">G184AR</strain>
    </source>
</reference>
<feature type="compositionally biased region" description="Polar residues" evidence="1">
    <location>
        <begin position="20"/>
        <end position="35"/>
    </location>
</feature>
<dbReference type="AlphaFoldDB" id="A0A8H7YJX5"/>
<accession>A0A8H7YJX5</accession>
<name>A0A8H7YJX5_AJECA</name>
<feature type="region of interest" description="Disordered" evidence="1">
    <location>
        <begin position="1"/>
        <end position="35"/>
    </location>
</feature>
<organism evidence="2 3">
    <name type="scientific">Ajellomyces capsulatus</name>
    <name type="common">Darling's disease fungus</name>
    <name type="synonym">Histoplasma capsulatum</name>
    <dbReference type="NCBI Taxonomy" id="5037"/>
    <lineage>
        <taxon>Eukaryota</taxon>
        <taxon>Fungi</taxon>
        <taxon>Dikarya</taxon>
        <taxon>Ascomycota</taxon>
        <taxon>Pezizomycotina</taxon>
        <taxon>Eurotiomycetes</taxon>
        <taxon>Eurotiomycetidae</taxon>
        <taxon>Onygenales</taxon>
        <taxon>Ajellomycetaceae</taxon>
        <taxon>Histoplasma</taxon>
    </lineage>
</organism>
<dbReference type="Proteomes" id="UP000670092">
    <property type="component" value="Unassembled WGS sequence"/>
</dbReference>
<protein>
    <submittedName>
        <fullName evidence="2">Uncharacterized protein</fullName>
    </submittedName>
</protein>
<evidence type="ECO:0000313" key="3">
    <source>
        <dbReference type="Proteomes" id="UP000670092"/>
    </source>
</evidence>
<dbReference type="VEuPathDB" id="FungiDB:I7I52_05176"/>
<dbReference type="EMBL" id="JAEVHI010000004">
    <property type="protein sequence ID" value="KAG5293754.1"/>
    <property type="molecule type" value="Genomic_DNA"/>
</dbReference>
<evidence type="ECO:0000313" key="2">
    <source>
        <dbReference type="EMBL" id="KAG5293754.1"/>
    </source>
</evidence>
<gene>
    <name evidence="2" type="ORF">I7I52_05176</name>
</gene>
<feature type="compositionally biased region" description="Acidic residues" evidence="1">
    <location>
        <begin position="1"/>
        <end position="11"/>
    </location>
</feature>